<dbReference type="Gene3D" id="3.30.70.330">
    <property type="match status" value="1"/>
</dbReference>
<dbReference type="PANTHER" id="PTHR13952:SF5">
    <property type="entry name" value="U1 SMALL NUCLEAR RIBONUCLEOPROTEIN 70 KDA"/>
    <property type="match status" value="1"/>
</dbReference>
<dbReference type="InterPro" id="IPR000504">
    <property type="entry name" value="RRM_dom"/>
</dbReference>
<dbReference type="PROSITE" id="PS50102">
    <property type="entry name" value="RRM"/>
    <property type="match status" value="1"/>
</dbReference>
<feature type="compositionally biased region" description="Basic and acidic residues" evidence="6">
    <location>
        <begin position="329"/>
        <end position="345"/>
    </location>
</feature>
<protein>
    <submittedName>
        <fullName evidence="8">U1 small nuclear ribonucleoprotein, putative</fullName>
    </submittedName>
</protein>
<dbReference type="GO" id="GO:0000398">
    <property type="term" value="P:mRNA splicing, via spliceosome"/>
    <property type="evidence" value="ECO:0007669"/>
    <property type="project" value="TreeGrafter"/>
</dbReference>
<dbReference type="VEuPathDB" id="PlasmoDB:PVPCR_1104310"/>
<keyword evidence="4 8" id="KW-0687">Ribonucleoprotein</keyword>
<feature type="region of interest" description="Disordered" evidence="6">
    <location>
        <begin position="182"/>
        <end position="376"/>
    </location>
</feature>
<dbReference type="VEuPathDB" id="PlasmoDB:PVVCY_1104400"/>
<dbReference type="VEuPathDB" id="PlasmoDB:PVBDA_1104330"/>
<name>A0A6V7T8L7_PLAVN</name>
<dbReference type="InterPro" id="IPR051183">
    <property type="entry name" value="U1_U11-U12_snRNP_70-35kDa"/>
</dbReference>
<dbReference type="Pfam" id="PF00076">
    <property type="entry name" value="RRM_1"/>
    <property type="match status" value="1"/>
</dbReference>
<dbReference type="GO" id="GO:0071004">
    <property type="term" value="C:U2-type prespliceosome"/>
    <property type="evidence" value="ECO:0007669"/>
    <property type="project" value="TreeGrafter"/>
</dbReference>
<feature type="compositionally biased region" description="Basic and acidic residues" evidence="6">
    <location>
        <begin position="213"/>
        <end position="228"/>
    </location>
</feature>
<dbReference type="AlphaFoldDB" id="A0A6V7T8L7"/>
<evidence type="ECO:0000256" key="5">
    <source>
        <dbReference type="PROSITE-ProRule" id="PRU00176"/>
    </source>
</evidence>
<keyword evidence="2 5" id="KW-0694">RNA-binding</keyword>
<proteinExistence type="predicted"/>
<gene>
    <name evidence="8" type="ORF">PVSEL_1104350</name>
</gene>
<feature type="compositionally biased region" description="Basic and acidic residues" evidence="6">
    <location>
        <begin position="289"/>
        <end position="321"/>
    </location>
</feature>
<feature type="compositionally biased region" description="Basic and acidic residues" evidence="6">
    <location>
        <begin position="45"/>
        <end position="61"/>
    </location>
</feature>
<evidence type="ECO:0000256" key="1">
    <source>
        <dbReference type="ARBA" id="ARBA00004123"/>
    </source>
</evidence>
<feature type="compositionally biased region" description="Polar residues" evidence="6">
    <location>
        <begin position="347"/>
        <end position="357"/>
    </location>
</feature>
<accession>A0A6V7T8L7</accession>
<evidence type="ECO:0000313" key="9">
    <source>
        <dbReference type="Proteomes" id="UP000515697"/>
    </source>
</evidence>
<dbReference type="Proteomes" id="UP000515697">
    <property type="component" value="Chromosome PVSEL_11"/>
</dbReference>
<dbReference type="VEuPathDB" id="PlasmoDB:PVSEL_1104350"/>
<feature type="compositionally biased region" description="Basic residues" evidence="6">
    <location>
        <begin position="277"/>
        <end position="288"/>
    </location>
</feature>
<dbReference type="GO" id="GO:0005685">
    <property type="term" value="C:U1 snRNP"/>
    <property type="evidence" value="ECO:0007669"/>
    <property type="project" value="TreeGrafter"/>
</dbReference>
<dbReference type="InterPro" id="IPR022023">
    <property type="entry name" value="U1snRNP70_N"/>
</dbReference>
<sequence length="376" mass="45565">MSAIGLPPHILILFQSRPLLDFHKPIKKKKPKEYSGISDFLNYFEDGKPPPKIKLESPKERKERKKKEKIAYNELILKEKKKEYDPFKNNDISSDPKKTLFIGRLSYEVNEKKLKKEFETYGKIKYVKVICDQDKKPRGYAFIEFEHTKSVTDAYNLADGKKIENRRILVDMERARTVKNWLPRRLGGGKGPSRGSDERKKMTHNVNWNALINKDKYRDDKRKHDDPYKNIPLYNERNDDGLYGNSSSRDHRSHRGSERSSKRDRNHRSRRSDSRDRHHHKHRKREHSRNRSRDRDRDRDRHRDRDRDRHRDRDRDRNRDRDRHRHRDKNRDRHNDAHYDKEEMFRNNMNSQENGNYDNGDLDEMNNSNEHNEGYE</sequence>
<dbReference type="InterPro" id="IPR034143">
    <property type="entry name" value="snRNP70_RRM"/>
</dbReference>
<dbReference type="InterPro" id="IPR035979">
    <property type="entry name" value="RBD_domain_sf"/>
</dbReference>
<organism evidence="8 9">
    <name type="scientific">Plasmodium vinckei</name>
    <dbReference type="NCBI Taxonomy" id="5860"/>
    <lineage>
        <taxon>Eukaryota</taxon>
        <taxon>Sar</taxon>
        <taxon>Alveolata</taxon>
        <taxon>Apicomplexa</taxon>
        <taxon>Aconoidasida</taxon>
        <taxon>Haemosporida</taxon>
        <taxon>Plasmodiidae</taxon>
        <taxon>Plasmodium</taxon>
        <taxon>Plasmodium (Vinckeia)</taxon>
    </lineage>
</organism>
<evidence type="ECO:0000256" key="6">
    <source>
        <dbReference type="SAM" id="MobiDB-lite"/>
    </source>
</evidence>
<evidence type="ECO:0000313" key="8">
    <source>
        <dbReference type="EMBL" id="CAD2109036.1"/>
    </source>
</evidence>
<evidence type="ECO:0000256" key="2">
    <source>
        <dbReference type="ARBA" id="ARBA00022884"/>
    </source>
</evidence>
<evidence type="ECO:0000256" key="3">
    <source>
        <dbReference type="ARBA" id="ARBA00023242"/>
    </source>
</evidence>
<dbReference type="FunFam" id="3.30.70.330:FF:000646">
    <property type="entry name" value="U1 small nuclear ribonucleoprotein, putative"/>
    <property type="match status" value="1"/>
</dbReference>
<evidence type="ECO:0000256" key="4">
    <source>
        <dbReference type="ARBA" id="ARBA00023274"/>
    </source>
</evidence>
<keyword evidence="3" id="KW-0539">Nucleus</keyword>
<dbReference type="InterPro" id="IPR012677">
    <property type="entry name" value="Nucleotide-bd_a/b_plait_sf"/>
</dbReference>
<dbReference type="GO" id="GO:0003729">
    <property type="term" value="F:mRNA binding"/>
    <property type="evidence" value="ECO:0007669"/>
    <property type="project" value="TreeGrafter"/>
</dbReference>
<dbReference type="VEuPathDB" id="PlasmoDB:PVLDE_1104470"/>
<dbReference type="CDD" id="cd12236">
    <property type="entry name" value="RRM_snRNP70"/>
    <property type="match status" value="1"/>
</dbReference>
<evidence type="ECO:0000259" key="7">
    <source>
        <dbReference type="PROSITE" id="PS50102"/>
    </source>
</evidence>
<comment type="subcellular location">
    <subcellularLocation>
        <location evidence="1">Nucleus</location>
    </subcellularLocation>
</comment>
<dbReference type="GO" id="GO:0030619">
    <property type="term" value="F:U1 snRNA binding"/>
    <property type="evidence" value="ECO:0007669"/>
    <property type="project" value="InterPro"/>
</dbReference>
<dbReference type="SUPFAM" id="SSF54928">
    <property type="entry name" value="RNA-binding domain, RBD"/>
    <property type="match status" value="1"/>
</dbReference>
<feature type="region of interest" description="Disordered" evidence="6">
    <location>
        <begin position="45"/>
        <end position="66"/>
    </location>
</feature>
<dbReference type="Pfam" id="PF12220">
    <property type="entry name" value="U1snRNP70_N"/>
    <property type="match status" value="1"/>
</dbReference>
<dbReference type="PANTHER" id="PTHR13952">
    <property type="entry name" value="U1 SMALL NUCLEAR RIBONUCLEOPROTEIN 70 KD"/>
    <property type="match status" value="1"/>
</dbReference>
<reference evidence="8 9" key="1">
    <citation type="submission" date="2020-08" db="EMBL/GenBank/DDBJ databases">
        <authorList>
            <person name="Ramaprasad A."/>
        </authorList>
    </citation>
    <scope>NUCLEOTIDE SEQUENCE [LARGE SCALE GENOMIC DNA]</scope>
</reference>
<dbReference type="GO" id="GO:0071011">
    <property type="term" value="C:precatalytic spliceosome"/>
    <property type="evidence" value="ECO:0007669"/>
    <property type="project" value="TreeGrafter"/>
</dbReference>
<dbReference type="EMBL" id="LR865432">
    <property type="protein sequence ID" value="CAD2109036.1"/>
    <property type="molecule type" value="Genomic_DNA"/>
</dbReference>
<dbReference type="SMART" id="SM00360">
    <property type="entry name" value="RRM"/>
    <property type="match status" value="1"/>
</dbReference>
<feature type="domain" description="RRM" evidence="7">
    <location>
        <begin position="98"/>
        <end position="175"/>
    </location>
</feature>